<evidence type="ECO:0000313" key="1">
    <source>
        <dbReference type="EMBL" id="RSU01941.1"/>
    </source>
</evidence>
<evidence type="ECO:0000313" key="2">
    <source>
        <dbReference type="Proteomes" id="UP000287101"/>
    </source>
</evidence>
<proteinExistence type="predicted"/>
<reference evidence="1 2" key="1">
    <citation type="submission" date="2017-05" db="EMBL/GenBank/DDBJ databases">
        <title>Vagococcus spp. assemblies.</title>
        <authorList>
            <person name="Gulvik C.A."/>
        </authorList>
    </citation>
    <scope>NUCLEOTIDE SEQUENCE [LARGE SCALE GENOMIC DNA]</scope>
    <source>
        <strain evidence="1 2">CCUG 41755</strain>
    </source>
</reference>
<dbReference type="RefSeq" id="WP_126832322.1">
    <property type="nucleotide sequence ID" value="NZ_CBCRYB010000005.1"/>
</dbReference>
<sequence length="64" mass="7280">MEYQGFKRGDYVSVMRESEVLCEGEIVAVFKDGVSIQSDDGLRPHTFRSTSIRLLYAGSQMELF</sequence>
<comment type="caution">
    <text evidence="1">The sequence shown here is derived from an EMBL/GenBank/DDBJ whole genome shotgun (WGS) entry which is preliminary data.</text>
</comment>
<accession>A0A430A5B3</accession>
<dbReference type="EMBL" id="NGJY01000004">
    <property type="protein sequence ID" value="RSU01941.1"/>
    <property type="molecule type" value="Genomic_DNA"/>
</dbReference>
<keyword evidence="2" id="KW-1185">Reference proteome</keyword>
<name>A0A430A5B3_9ENTE</name>
<dbReference type="Proteomes" id="UP000287101">
    <property type="component" value="Unassembled WGS sequence"/>
</dbReference>
<organism evidence="1 2">
    <name type="scientific">Vagococcus fessus</name>
    <dbReference type="NCBI Taxonomy" id="120370"/>
    <lineage>
        <taxon>Bacteria</taxon>
        <taxon>Bacillati</taxon>
        <taxon>Bacillota</taxon>
        <taxon>Bacilli</taxon>
        <taxon>Lactobacillales</taxon>
        <taxon>Enterococcaceae</taxon>
        <taxon>Vagococcus</taxon>
    </lineage>
</organism>
<protein>
    <submittedName>
        <fullName evidence="1">Uncharacterized protein</fullName>
    </submittedName>
</protein>
<gene>
    <name evidence="1" type="ORF">CBF31_09240</name>
</gene>
<dbReference type="AlphaFoldDB" id="A0A430A5B3"/>